<keyword evidence="4" id="KW-0274">FAD</keyword>
<evidence type="ECO:0000259" key="6">
    <source>
        <dbReference type="Pfam" id="PF07992"/>
    </source>
</evidence>
<comment type="similarity">
    <text evidence="2">Belongs to the NADH dehydrogenase family.</text>
</comment>
<sequence>MNTHRIVLLGGGYGGMYFMRTLLARLPDHVEVTLIDRLPKSPLKTEFYSITAGTTSLKDVTMPFPTHPKLTCIFDEVLAIDQEQKIVACREQGDVTYDTLVVALGCVDRFHGIPGAETFANSLQSLKRAQMTGHAILTLDAYRSVVLIGAGLTGIELAAELRESRPDLNVTIVDRNDKVLKGFSPKLQDYVESWLTDHDVTILHGIQTDRIEAGHIVHQHGEISFDQLVWTAGIQASPLVRTLRCSYDSIGRAVVNEWQQLPDDPDVFVIGDSAASVHPPSAQLAEFHGEYAAQTILALLQNEQPKQREYQNKGQLGSLGKEMGFGQVKGVDLSGKIPRLLKSGVLWSYKKHVEKATVLTKE</sequence>
<evidence type="ECO:0000313" key="7">
    <source>
        <dbReference type="EMBL" id="KUO95959.1"/>
    </source>
</evidence>
<organism evidence="7 8">
    <name type="scientific">Ferroacidibacillus organovorans</name>
    <dbReference type="NCBI Taxonomy" id="1765683"/>
    <lineage>
        <taxon>Bacteria</taxon>
        <taxon>Bacillati</taxon>
        <taxon>Bacillota</taxon>
        <taxon>Bacilli</taxon>
        <taxon>Bacillales</taxon>
        <taxon>Alicyclobacillaceae</taxon>
        <taxon>Ferroacidibacillus</taxon>
    </lineage>
</organism>
<keyword evidence="8" id="KW-1185">Reference proteome</keyword>
<dbReference type="InterPro" id="IPR023753">
    <property type="entry name" value="FAD/NAD-binding_dom"/>
</dbReference>
<evidence type="ECO:0000256" key="1">
    <source>
        <dbReference type="ARBA" id="ARBA00001974"/>
    </source>
</evidence>
<proteinExistence type="inferred from homology"/>
<dbReference type="AlphaFoldDB" id="A0A117SXX0"/>
<gene>
    <name evidence="7" type="ORF">ATW55_02445</name>
</gene>
<dbReference type="Pfam" id="PF07992">
    <property type="entry name" value="Pyr_redox_2"/>
    <property type="match status" value="1"/>
</dbReference>
<evidence type="ECO:0000256" key="2">
    <source>
        <dbReference type="ARBA" id="ARBA00005272"/>
    </source>
</evidence>
<name>A0A117SXX0_9BACL</name>
<dbReference type="GO" id="GO:0003955">
    <property type="term" value="F:NAD(P)H dehydrogenase (quinone) activity"/>
    <property type="evidence" value="ECO:0007669"/>
    <property type="project" value="TreeGrafter"/>
</dbReference>
<dbReference type="InterPro" id="IPR051169">
    <property type="entry name" value="NADH-Q_oxidoreductase"/>
</dbReference>
<keyword evidence="5" id="KW-0560">Oxidoreductase</keyword>
<accession>A0A117SXX0</accession>
<feature type="domain" description="FAD/NAD(P)-binding" evidence="6">
    <location>
        <begin position="5"/>
        <end position="289"/>
    </location>
</feature>
<dbReference type="GO" id="GO:0019646">
    <property type="term" value="P:aerobic electron transport chain"/>
    <property type="evidence" value="ECO:0007669"/>
    <property type="project" value="TreeGrafter"/>
</dbReference>
<comment type="cofactor">
    <cofactor evidence="1">
        <name>FAD</name>
        <dbReference type="ChEBI" id="CHEBI:57692"/>
    </cofactor>
</comment>
<protein>
    <recommendedName>
        <fullName evidence="6">FAD/NAD(P)-binding domain-containing protein</fullName>
    </recommendedName>
</protein>
<dbReference type="InterPro" id="IPR036188">
    <property type="entry name" value="FAD/NAD-bd_sf"/>
</dbReference>
<dbReference type="EMBL" id="LPVJ01000030">
    <property type="protein sequence ID" value="KUO95959.1"/>
    <property type="molecule type" value="Genomic_DNA"/>
</dbReference>
<dbReference type="PANTHER" id="PTHR42913:SF3">
    <property type="entry name" value="64 KDA MITOCHONDRIAL NADH DEHYDROGENASE (EUROFUNG)"/>
    <property type="match status" value="1"/>
</dbReference>
<dbReference type="Proteomes" id="UP000053557">
    <property type="component" value="Unassembled WGS sequence"/>
</dbReference>
<dbReference type="OrthoDB" id="9784880at2"/>
<keyword evidence="3" id="KW-0285">Flavoprotein</keyword>
<dbReference type="PANTHER" id="PTHR42913">
    <property type="entry name" value="APOPTOSIS-INDUCING FACTOR 1"/>
    <property type="match status" value="1"/>
</dbReference>
<evidence type="ECO:0000313" key="8">
    <source>
        <dbReference type="Proteomes" id="UP000053557"/>
    </source>
</evidence>
<dbReference type="Gene3D" id="3.50.50.100">
    <property type="match status" value="1"/>
</dbReference>
<evidence type="ECO:0000256" key="4">
    <source>
        <dbReference type="ARBA" id="ARBA00022827"/>
    </source>
</evidence>
<dbReference type="RefSeq" id="WP_067715271.1">
    <property type="nucleotide sequence ID" value="NZ_LPVJ01000030.1"/>
</dbReference>
<dbReference type="SUPFAM" id="SSF51905">
    <property type="entry name" value="FAD/NAD(P)-binding domain"/>
    <property type="match status" value="1"/>
</dbReference>
<reference evidence="7 8" key="1">
    <citation type="submission" date="2015-12" db="EMBL/GenBank/DDBJ databases">
        <title>Draft genome sequence of Acidibacillus ferrooxidans ITV001, isolated from a chalcopyrite acid mine drainage site in Brazil.</title>
        <authorList>
            <person name="Dall'Agnol H."/>
            <person name="Nancucheo I."/>
            <person name="Johnson B."/>
            <person name="Oliveira R."/>
            <person name="Leite L."/>
            <person name="Pylro V."/>
            <person name="Nunes G.L."/>
            <person name="Tzotzos G."/>
            <person name="Fernandes G.R."/>
            <person name="Dutra J."/>
            <person name="Orellana S.C."/>
            <person name="Oliveira G."/>
        </authorList>
    </citation>
    <scope>NUCLEOTIDE SEQUENCE [LARGE SCALE GENOMIC DNA]</scope>
    <source>
        <strain evidence="8">ITV01</strain>
    </source>
</reference>
<evidence type="ECO:0000256" key="5">
    <source>
        <dbReference type="ARBA" id="ARBA00023002"/>
    </source>
</evidence>
<evidence type="ECO:0000256" key="3">
    <source>
        <dbReference type="ARBA" id="ARBA00022630"/>
    </source>
</evidence>
<comment type="caution">
    <text evidence="7">The sequence shown here is derived from an EMBL/GenBank/DDBJ whole genome shotgun (WGS) entry which is preliminary data.</text>
</comment>
<dbReference type="PRINTS" id="PR00368">
    <property type="entry name" value="FADPNR"/>
</dbReference>